<evidence type="ECO:0000256" key="2">
    <source>
        <dbReference type="PROSITE-ProRule" id="PRU00169"/>
    </source>
</evidence>
<proteinExistence type="predicted"/>
<evidence type="ECO:0000259" key="3">
    <source>
        <dbReference type="PROSITE" id="PS50110"/>
    </source>
</evidence>
<dbReference type="RefSeq" id="WP_251777459.1">
    <property type="nucleotide sequence ID" value="NZ_JAMKFE010000003.1"/>
</dbReference>
<reference evidence="4" key="1">
    <citation type="submission" date="2022-05" db="EMBL/GenBank/DDBJ databases">
        <title>Schlegelella sp. nov., isolated from mangrove soil.</title>
        <authorList>
            <person name="Liu Y."/>
            <person name="Ge X."/>
            <person name="Liu W."/>
        </authorList>
    </citation>
    <scope>NUCLEOTIDE SEQUENCE</scope>
    <source>
        <strain evidence="4">S2-27</strain>
    </source>
</reference>
<dbReference type="InterPro" id="IPR001789">
    <property type="entry name" value="Sig_transdc_resp-reg_receiver"/>
</dbReference>
<dbReference type="SUPFAM" id="SSF52172">
    <property type="entry name" value="CheY-like"/>
    <property type="match status" value="1"/>
</dbReference>
<dbReference type="InterPro" id="IPR011006">
    <property type="entry name" value="CheY-like_superfamily"/>
</dbReference>
<dbReference type="Proteomes" id="UP001165541">
    <property type="component" value="Unassembled WGS sequence"/>
</dbReference>
<gene>
    <name evidence="4" type="ORF">M8A51_06915</name>
</gene>
<keyword evidence="1 2" id="KW-0597">Phosphoprotein</keyword>
<evidence type="ECO:0000313" key="4">
    <source>
        <dbReference type="EMBL" id="MCM5679260.1"/>
    </source>
</evidence>
<feature type="domain" description="Response regulatory" evidence="3">
    <location>
        <begin position="26"/>
        <end position="142"/>
    </location>
</feature>
<feature type="modified residue" description="4-aspartylphosphate" evidence="2">
    <location>
        <position position="77"/>
    </location>
</feature>
<protein>
    <submittedName>
        <fullName evidence="4">Response regulator</fullName>
    </submittedName>
</protein>
<accession>A0ABT0YKN0</accession>
<dbReference type="InterPro" id="IPR050595">
    <property type="entry name" value="Bact_response_regulator"/>
</dbReference>
<dbReference type="PROSITE" id="PS50110">
    <property type="entry name" value="RESPONSE_REGULATORY"/>
    <property type="match status" value="1"/>
</dbReference>
<sequence>MNPHAVTADAPLSFHDTARVAQPPLRVMVIEDSRLIRERLLDLISTCDGFEVTAQAETEADALSELSRRQFDAVVVDLQLREGSGFGVLSALHKQDRRPLTMVLTNTSTRLVRERCLSLGAHHFFDKSNEFDGVAQALDALRVASRLA</sequence>
<evidence type="ECO:0000313" key="5">
    <source>
        <dbReference type="Proteomes" id="UP001165541"/>
    </source>
</evidence>
<dbReference type="SMART" id="SM00448">
    <property type="entry name" value="REC"/>
    <property type="match status" value="1"/>
</dbReference>
<dbReference type="CDD" id="cd00156">
    <property type="entry name" value="REC"/>
    <property type="match status" value="1"/>
</dbReference>
<dbReference type="EMBL" id="JAMKFE010000003">
    <property type="protein sequence ID" value="MCM5679260.1"/>
    <property type="molecule type" value="Genomic_DNA"/>
</dbReference>
<organism evidence="4 5">
    <name type="scientific">Caldimonas mangrovi</name>
    <dbReference type="NCBI Taxonomy" id="2944811"/>
    <lineage>
        <taxon>Bacteria</taxon>
        <taxon>Pseudomonadati</taxon>
        <taxon>Pseudomonadota</taxon>
        <taxon>Betaproteobacteria</taxon>
        <taxon>Burkholderiales</taxon>
        <taxon>Sphaerotilaceae</taxon>
        <taxon>Caldimonas</taxon>
    </lineage>
</organism>
<dbReference type="Pfam" id="PF00072">
    <property type="entry name" value="Response_reg"/>
    <property type="match status" value="1"/>
</dbReference>
<name>A0ABT0YKN0_9BURK</name>
<dbReference type="PANTHER" id="PTHR44591:SF3">
    <property type="entry name" value="RESPONSE REGULATORY DOMAIN-CONTAINING PROTEIN"/>
    <property type="match status" value="1"/>
</dbReference>
<dbReference type="PANTHER" id="PTHR44591">
    <property type="entry name" value="STRESS RESPONSE REGULATOR PROTEIN 1"/>
    <property type="match status" value="1"/>
</dbReference>
<comment type="caution">
    <text evidence="4">The sequence shown here is derived from an EMBL/GenBank/DDBJ whole genome shotgun (WGS) entry which is preliminary data.</text>
</comment>
<evidence type="ECO:0000256" key="1">
    <source>
        <dbReference type="ARBA" id="ARBA00022553"/>
    </source>
</evidence>
<dbReference type="Gene3D" id="3.40.50.2300">
    <property type="match status" value="1"/>
</dbReference>
<keyword evidence="5" id="KW-1185">Reference proteome</keyword>